<protein>
    <recommendedName>
        <fullName evidence="4">Type IV pilus biogenesis protein PilP</fullName>
    </recommendedName>
</protein>
<evidence type="ECO:0000313" key="3">
    <source>
        <dbReference type="Proteomes" id="UP000028640"/>
    </source>
</evidence>
<dbReference type="GeneID" id="78378871"/>
<evidence type="ECO:0008006" key="4">
    <source>
        <dbReference type="Google" id="ProtNLM"/>
    </source>
</evidence>
<dbReference type="eggNOG" id="ENOG5033009">
    <property type="taxonomic scope" value="Bacteria"/>
</dbReference>
<dbReference type="AlphaFoldDB" id="A0A085GMQ5"/>
<feature type="chain" id="PRO_5001791344" description="Type IV pilus biogenesis protein PilP" evidence="1">
    <location>
        <begin position="22"/>
        <end position="158"/>
    </location>
</feature>
<gene>
    <name evidence="2" type="ORF">GEAM_0527</name>
</gene>
<comment type="caution">
    <text evidence="2">The sequence shown here is derived from an EMBL/GenBank/DDBJ whole genome shotgun (WGS) entry which is preliminary data.</text>
</comment>
<keyword evidence="1" id="KW-0732">Signal</keyword>
<dbReference type="EMBL" id="JMPJ01000022">
    <property type="protein sequence ID" value="KFC85000.1"/>
    <property type="molecule type" value="Genomic_DNA"/>
</dbReference>
<reference evidence="2 3" key="1">
    <citation type="submission" date="2014-05" db="EMBL/GenBank/DDBJ databases">
        <title>ATOL: Assembling a taxonomically balanced genome-scale reconstruction of the evolutionary history of the Enterobacteriaceae.</title>
        <authorList>
            <person name="Plunkett G.III."/>
            <person name="Neeno-Eckwall E.C."/>
            <person name="Glasner J.D."/>
            <person name="Perna N.T."/>
        </authorList>
    </citation>
    <scope>NUCLEOTIDE SEQUENCE [LARGE SCALE GENOMIC DNA]</scope>
    <source>
        <strain evidence="2 3">ATCC 33852</strain>
    </source>
</reference>
<name>A0A085GMQ5_EWIA3</name>
<organism evidence="2 3">
    <name type="scientific">Ewingella americana (strain ATCC 33852 / DSM 4580 / CCUG 14506 / JCM 5911 / LMG 7869 / NCTC 12157 / CDC 1468-78)</name>
    <dbReference type="NCBI Taxonomy" id="910964"/>
    <lineage>
        <taxon>Bacteria</taxon>
        <taxon>Pseudomonadati</taxon>
        <taxon>Pseudomonadota</taxon>
        <taxon>Gammaproteobacteria</taxon>
        <taxon>Enterobacterales</taxon>
        <taxon>Yersiniaceae</taxon>
        <taxon>Ewingella</taxon>
    </lineage>
</organism>
<keyword evidence="3" id="KW-1185">Reference proteome</keyword>
<sequence length="158" mass="17295">MQKWTLIAPLLLMSAPYAVLGQDNLPPLASNQLEIPAVSPEQDHIASMMEDNFYFETEHRKLVNELALEELRSKLSKLKNEPLQGDVPDSAASAPQQFSEGPKVLLISDIAGVSRVAIAVGKQVKMVRLNEVFQANGKAYRLQAGAQRGAMSIKEVTP</sequence>
<evidence type="ECO:0000313" key="2">
    <source>
        <dbReference type="EMBL" id="KFC85000.1"/>
    </source>
</evidence>
<dbReference type="RefSeq" id="WP_051899378.1">
    <property type="nucleotide sequence ID" value="NZ_JMPJ01000022.1"/>
</dbReference>
<accession>A0A085GMQ5</accession>
<evidence type="ECO:0000256" key="1">
    <source>
        <dbReference type="SAM" id="SignalP"/>
    </source>
</evidence>
<feature type="signal peptide" evidence="1">
    <location>
        <begin position="1"/>
        <end position="21"/>
    </location>
</feature>
<dbReference type="Proteomes" id="UP000028640">
    <property type="component" value="Unassembled WGS sequence"/>
</dbReference>
<proteinExistence type="predicted"/>
<dbReference type="STRING" id="910964.GEAM_0527"/>